<dbReference type="RefSeq" id="WP_083620845.1">
    <property type="nucleotide sequence ID" value="NZ_LR735015.1"/>
</dbReference>
<dbReference type="AlphaFoldDB" id="A0A7Z9BXB9"/>
<sequence length="414" mass="47444">MKIAIISSGFFPVIDGVTVSAMMRLQRLSQWGHEVLFFCPDYSAIESVYPNWREYSGNILPGVRVYNLPSTSFLGLDFERNPSMASYAIFLEELEKFQPDLVHVDEPERLFFGLFRRAGIDYAKKAKIPCIAFFRTWFLSYAEDYIPLPKFAVEIIRELFRRIFAWIYNGYDVTLFTSKITYQLAPQMGITNAIYENLAGFDSQRFNPNLKEEDFFKKYYNLPELDGLTKLIFVGRLTPDKGWNFTLKTMAKVAEKIDLEKVGFIIIGDGQMQDEIIEGLTKFTRHVYFLGRVAYDQVPAVYANSDIHITTSERESRGLTVLEAFASGIPVLVPRAGGLVENVIDGENGFLYTPQDSEDFTHKLKQLIEDPLLRKTLGNRGIESVGNYSWDQVIKNLVAIWEQKLDEANQISSH</sequence>
<accession>A0A7Z9BXB9</accession>
<feature type="domain" description="Glycosyltransferase subfamily 4-like N-terminal" evidence="2">
    <location>
        <begin position="15"/>
        <end position="190"/>
    </location>
</feature>
<dbReference type="SUPFAM" id="SSF53756">
    <property type="entry name" value="UDP-Glycosyltransferase/glycogen phosphorylase"/>
    <property type="match status" value="1"/>
</dbReference>
<reference evidence="3" key="1">
    <citation type="submission" date="2019-10" db="EMBL/GenBank/DDBJ databases">
        <authorList>
            <consortium name="Genoscope - CEA"/>
            <person name="William W."/>
        </authorList>
    </citation>
    <scope>NUCLEOTIDE SEQUENCE [LARGE SCALE GENOMIC DNA]</scope>
    <source>
        <strain evidence="3">BBR_PRJEB10994</strain>
    </source>
</reference>
<proteinExistence type="predicted"/>
<feature type="domain" description="Glycosyl transferase family 1" evidence="1">
    <location>
        <begin position="229"/>
        <end position="382"/>
    </location>
</feature>
<evidence type="ECO:0000259" key="1">
    <source>
        <dbReference type="Pfam" id="PF00534"/>
    </source>
</evidence>
<evidence type="ECO:0000313" key="3">
    <source>
        <dbReference type="EMBL" id="VXD22866.1"/>
    </source>
</evidence>
<evidence type="ECO:0000259" key="2">
    <source>
        <dbReference type="Pfam" id="PF13439"/>
    </source>
</evidence>
<protein>
    <submittedName>
        <fullName evidence="3">Glycosyltransferase</fullName>
    </submittedName>
</protein>
<comment type="caution">
    <text evidence="3">The sequence shown here is derived from an EMBL/GenBank/DDBJ whole genome shotgun (WGS) entry which is preliminary data.</text>
</comment>
<dbReference type="EMBL" id="CZCS02000210">
    <property type="protein sequence ID" value="VXD22866.1"/>
    <property type="molecule type" value="Genomic_DNA"/>
</dbReference>
<dbReference type="Gene3D" id="3.40.50.2000">
    <property type="entry name" value="Glycogen Phosphorylase B"/>
    <property type="match status" value="2"/>
</dbReference>
<dbReference type="InterPro" id="IPR050194">
    <property type="entry name" value="Glycosyltransferase_grp1"/>
</dbReference>
<evidence type="ECO:0000313" key="4">
    <source>
        <dbReference type="Proteomes" id="UP000182190"/>
    </source>
</evidence>
<dbReference type="OrthoDB" id="9802525at2"/>
<dbReference type="InterPro" id="IPR001296">
    <property type="entry name" value="Glyco_trans_1"/>
</dbReference>
<gene>
    <name evidence="3" type="ORF">PL9631_680008</name>
</gene>
<dbReference type="PANTHER" id="PTHR45947">
    <property type="entry name" value="SULFOQUINOVOSYL TRANSFERASE SQD2"/>
    <property type="match status" value="1"/>
</dbReference>
<dbReference type="Pfam" id="PF00534">
    <property type="entry name" value="Glycos_transf_1"/>
    <property type="match status" value="1"/>
</dbReference>
<name>A0A7Z9BXB9_9CYAN</name>
<dbReference type="InterPro" id="IPR028098">
    <property type="entry name" value="Glyco_trans_4-like_N"/>
</dbReference>
<organism evidence="3 4">
    <name type="scientific">Planktothrix paucivesiculata PCC 9631</name>
    <dbReference type="NCBI Taxonomy" id="671071"/>
    <lineage>
        <taxon>Bacteria</taxon>
        <taxon>Bacillati</taxon>
        <taxon>Cyanobacteriota</taxon>
        <taxon>Cyanophyceae</taxon>
        <taxon>Oscillatoriophycideae</taxon>
        <taxon>Oscillatoriales</taxon>
        <taxon>Microcoleaceae</taxon>
        <taxon>Planktothrix</taxon>
    </lineage>
</organism>
<dbReference type="Pfam" id="PF13439">
    <property type="entry name" value="Glyco_transf_4"/>
    <property type="match status" value="1"/>
</dbReference>
<keyword evidence="4" id="KW-1185">Reference proteome</keyword>
<dbReference type="PANTHER" id="PTHR45947:SF3">
    <property type="entry name" value="SULFOQUINOVOSYL TRANSFERASE SQD2"/>
    <property type="match status" value="1"/>
</dbReference>
<dbReference type="Proteomes" id="UP000182190">
    <property type="component" value="Unassembled WGS sequence"/>
</dbReference>
<dbReference type="GO" id="GO:0016757">
    <property type="term" value="F:glycosyltransferase activity"/>
    <property type="evidence" value="ECO:0007669"/>
    <property type="project" value="InterPro"/>
</dbReference>